<proteinExistence type="predicted"/>
<dbReference type="PANTHER" id="PTHR45835:SF103">
    <property type="entry name" value="RNA-DIRECTED DNA POLYMERASE"/>
    <property type="match status" value="1"/>
</dbReference>
<keyword evidence="1" id="KW-0548">Nucleotidyltransferase</keyword>
<dbReference type="InterPro" id="IPR036397">
    <property type="entry name" value="RNaseH_sf"/>
</dbReference>
<evidence type="ECO:0000313" key="1">
    <source>
        <dbReference type="EMBL" id="GJT22811.1"/>
    </source>
</evidence>
<keyword evidence="1" id="KW-0695">RNA-directed DNA polymerase</keyword>
<name>A0ABQ5C726_9ASTR</name>
<gene>
    <name evidence="1" type="ORF">Tco_0892748</name>
</gene>
<evidence type="ECO:0000313" key="2">
    <source>
        <dbReference type="Proteomes" id="UP001151760"/>
    </source>
</evidence>
<dbReference type="GO" id="GO:0003964">
    <property type="term" value="F:RNA-directed DNA polymerase activity"/>
    <property type="evidence" value="ECO:0007669"/>
    <property type="project" value="UniProtKB-KW"/>
</dbReference>
<reference evidence="1" key="2">
    <citation type="submission" date="2022-01" db="EMBL/GenBank/DDBJ databases">
        <authorList>
            <person name="Yamashiro T."/>
            <person name="Shiraishi A."/>
            <person name="Satake H."/>
            <person name="Nakayama K."/>
        </authorList>
    </citation>
    <scope>NUCLEOTIDE SEQUENCE</scope>
</reference>
<sequence length="163" mass="18887">MSNESLVIPMEVLQVDDKHLPLVGFSYNNSYHTSIKATPFEALYGRKCRTLVCWAKVGDAQLTGPEIFHETIEKIMFHLGKGFRLSNRREVITRGSSLYLCKRSLERRNWNKCLPDESPVILLDEIDIDDKLHFVEEPIEIMDRVSQSVESKPYTHYQGLMEL</sequence>
<organism evidence="1 2">
    <name type="scientific">Tanacetum coccineum</name>
    <dbReference type="NCBI Taxonomy" id="301880"/>
    <lineage>
        <taxon>Eukaryota</taxon>
        <taxon>Viridiplantae</taxon>
        <taxon>Streptophyta</taxon>
        <taxon>Embryophyta</taxon>
        <taxon>Tracheophyta</taxon>
        <taxon>Spermatophyta</taxon>
        <taxon>Magnoliopsida</taxon>
        <taxon>eudicotyledons</taxon>
        <taxon>Gunneridae</taxon>
        <taxon>Pentapetalae</taxon>
        <taxon>asterids</taxon>
        <taxon>campanulids</taxon>
        <taxon>Asterales</taxon>
        <taxon>Asteraceae</taxon>
        <taxon>Asteroideae</taxon>
        <taxon>Anthemideae</taxon>
        <taxon>Anthemidinae</taxon>
        <taxon>Tanacetum</taxon>
    </lineage>
</organism>
<dbReference type="Proteomes" id="UP001151760">
    <property type="component" value="Unassembled WGS sequence"/>
</dbReference>
<dbReference type="Gene3D" id="3.30.420.10">
    <property type="entry name" value="Ribonuclease H-like superfamily/Ribonuclease H"/>
    <property type="match status" value="1"/>
</dbReference>
<accession>A0ABQ5C726</accession>
<dbReference type="EMBL" id="BQNB010014001">
    <property type="protein sequence ID" value="GJT22811.1"/>
    <property type="molecule type" value="Genomic_DNA"/>
</dbReference>
<reference evidence="1" key="1">
    <citation type="journal article" date="2022" name="Int. J. Mol. Sci.">
        <title>Draft Genome of Tanacetum Coccineum: Genomic Comparison of Closely Related Tanacetum-Family Plants.</title>
        <authorList>
            <person name="Yamashiro T."/>
            <person name="Shiraishi A."/>
            <person name="Nakayama K."/>
            <person name="Satake H."/>
        </authorList>
    </citation>
    <scope>NUCLEOTIDE SEQUENCE</scope>
</reference>
<keyword evidence="2" id="KW-1185">Reference proteome</keyword>
<comment type="caution">
    <text evidence="1">The sequence shown here is derived from an EMBL/GenBank/DDBJ whole genome shotgun (WGS) entry which is preliminary data.</text>
</comment>
<protein>
    <submittedName>
        <fullName evidence="1">Reverse transcriptase domain-containing protein</fullName>
    </submittedName>
</protein>
<dbReference type="PANTHER" id="PTHR45835">
    <property type="entry name" value="YALI0A06105P"/>
    <property type="match status" value="1"/>
</dbReference>
<keyword evidence="1" id="KW-0808">Transferase</keyword>